<evidence type="ECO:0000313" key="5">
    <source>
        <dbReference type="Proteomes" id="UP000006729"/>
    </source>
</evidence>
<comment type="similarity">
    <text evidence="2">Belongs to the gamma-glutamylcyclotransferase family.</text>
</comment>
<dbReference type="STRING" id="3694.U5GLG3"/>
<feature type="active site" description="Proton acceptor" evidence="1">
    <location>
        <position position="78"/>
    </location>
</feature>
<sequence length="89" mass="10001">MGIETENNSNRVLMQDLILIEDAVFNGIYRTIDNYLLVCGHYRVPFLLNLPNATKSHLVTSELYVVSRQGLSKLDELEGTSGITTRGCR</sequence>
<feature type="domain" description="Gamma-glutamylcyclotransferase AIG2-like" evidence="3">
    <location>
        <begin position="20"/>
        <end position="80"/>
    </location>
</feature>
<dbReference type="InParanoid" id="U5GLG3"/>
<accession>U5GLG3</accession>
<dbReference type="InterPro" id="IPR009288">
    <property type="entry name" value="AIG2-like_dom"/>
</dbReference>
<keyword evidence="5" id="KW-1185">Reference proteome</keyword>
<dbReference type="KEGG" id="pop:18097773"/>
<dbReference type="PANTHER" id="PTHR12510">
    <property type="entry name" value="TROPONIN C-AKIN-1 PROTEIN"/>
    <property type="match status" value="1"/>
</dbReference>
<dbReference type="SUPFAM" id="SSF110857">
    <property type="entry name" value="Gamma-glutamyl cyclotransferase-like"/>
    <property type="match status" value="1"/>
</dbReference>
<dbReference type="OrthoDB" id="1631739at2759"/>
<evidence type="ECO:0000313" key="4">
    <source>
        <dbReference type="EMBL" id="PNT41146.1"/>
    </source>
</evidence>
<dbReference type="Proteomes" id="UP000006729">
    <property type="component" value="Chromosome 4"/>
</dbReference>
<dbReference type="PANTHER" id="PTHR12510:SF4">
    <property type="entry name" value="GAMMA-GLUTAMYLAMINECYCLOTRANSFERASE"/>
    <property type="match status" value="1"/>
</dbReference>
<protein>
    <recommendedName>
        <fullName evidence="2">Gamma-glutamylcyclotransferase family protein</fullName>
    </recommendedName>
</protein>
<evidence type="ECO:0000259" key="3">
    <source>
        <dbReference type="Pfam" id="PF06094"/>
    </source>
</evidence>
<dbReference type="Pfam" id="PF06094">
    <property type="entry name" value="GGACT"/>
    <property type="match status" value="1"/>
</dbReference>
<dbReference type="InterPro" id="IPR036568">
    <property type="entry name" value="GGCT-like_sf"/>
</dbReference>
<dbReference type="HOGENOM" id="CLU_2458932_0_0_1"/>
<dbReference type="GO" id="GO:0005829">
    <property type="term" value="C:cytosol"/>
    <property type="evidence" value="ECO:0000318"/>
    <property type="project" value="GO_Central"/>
</dbReference>
<reference evidence="4 5" key="1">
    <citation type="journal article" date="2006" name="Science">
        <title>The genome of black cottonwood, Populus trichocarpa (Torr. &amp; Gray).</title>
        <authorList>
            <person name="Tuskan G.A."/>
            <person name="Difazio S."/>
            <person name="Jansson S."/>
            <person name="Bohlmann J."/>
            <person name="Grigoriev I."/>
            <person name="Hellsten U."/>
            <person name="Putnam N."/>
            <person name="Ralph S."/>
            <person name="Rombauts S."/>
            <person name="Salamov A."/>
            <person name="Schein J."/>
            <person name="Sterck L."/>
            <person name="Aerts A."/>
            <person name="Bhalerao R.R."/>
            <person name="Bhalerao R.P."/>
            <person name="Blaudez D."/>
            <person name="Boerjan W."/>
            <person name="Brun A."/>
            <person name="Brunner A."/>
            <person name="Busov V."/>
            <person name="Campbell M."/>
            <person name="Carlson J."/>
            <person name="Chalot M."/>
            <person name="Chapman J."/>
            <person name="Chen G.L."/>
            <person name="Cooper D."/>
            <person name="Coutinho P.M."/>
            <person name="Couturier J."/>
            <person name="Covert S."/>
            <person name="Cronk Q."/>
            <person name="Cunningham R."/>
            <person name="Davis J."/>
            <person name="Degroeve S."/>
            <person name="Dejardin A."/>
            <person name="Depamphilis C."/>
            <person name="Detter J."/>
            <person name="Dirks B."/>
            <person name="Dubchak I."/>
            <person name="Duplessis S."/>
            <person name="Ehlting J."/>
            <person name="Ellis B."/>
            <person name="Gendler K."/>
            <person name="Goodstein D."/>
            <person name="Gribskov M."/>
            <person name="Grimwood J."/>
            <person name="Groover A."/>
            <person name="Gunter L."/>
            <person name="Hamberger B."/>
            <person name="Heinze B."/>
            <person name="Helariutta Y."/>
            <person name="Henrissat B."/>
            <person name="Holligan D."/>
            <person name="Holt R."/>
            <person name="Huang W."/>
            <person name="Islam-Faridi N."/>
            <person name="Jones S."/>
            <person name="Jones-Rhoades M."/>
            <person name="Jorgensen R."/>
            <person name="Joshi C."/>
            <person name="Kangasjarvi J."/>
            <person name="Karlsson J."/>
            <person name="Kelleher C."/>
            <person name="Kirkpatrick R."/>
            <person name="Kirst M."/>
            <person name="Kohler A."/>
            <person name="Kalluri U."/>
            <person name="Larimer F."/>
            <person name="Leebens-Mack J."/>
            <person name="Leple J.C."/>
            <person name="Locascio P."/>
            <person name="Lou Y."/>
            <person name="Lucas S."/>
            <person name="Martin F."/>
            <person name="Montanini B."/>
            <person name="Napoli C."/>
            <person name="Nelson D.R."/>
            <person name="Nelson C."/>
            <person name="Nieminen K."/>
            <person name="Nilsson O."/>
            <person name="Pereda V."/>
            <person name="Peter G."/>
            <person name="Philippe R."/>
            <person name="Pilate G."/>
            <person name="Poliakov A."/>
            <person name="Razumovskaya J."/>
            <person name="Richardson P."/>
            <person name="Rinaldi C."/>
            <person name="Ritland K."/>
            <person name="Rouze P."/>
            <person name="Ryaboy D."/>
            <person name="Schmutz J."/>
            <person name="Schrader J."/>
            <person name="Segerman B."/>
            <person name="Shin H."/>
            <person name="Siddiqui A."/>
            <person name="Sterky F."/>
            <person name="Terry A."/>
            <person name="Tsai C.J."/>
            <person name="Uberbacher E."/>
            <person name="Unneberg P."/>
            <person name="Vahala J."/>
            <person name="Wall K."/>
            <person name="Wessler S."/>
            <person name="Yang G."/>
            <person name="Yin T."/>
            <person name="Douglas C."/>
            <person name="Marra M."/>
            <person name="Sandberg G."/>
            <person name="Van de Peer Y."/>
            <person name="Rokhsar D."/>
        </authorList>
    </citation>
    <scope>NUCLEOTIDE SEQUENCE [LARGE SCALE GENOMIC DNA]</scope>
    <source>
        <strain evidence="5">cv. Nisqually</strain>
    </source>
</reference>
<dbReference type="EMBL" id="CM009293">
    <property type="protein sequence ID" value="PNT41146.1"/>
    <property type="molecule type" value="Genomic_DNA"/>
</dbReference>
<dbReference type="InterPro" id="IPR039126">
    <property type="entry name" value="GGACT"/>
</dbReference>
<organism evidence="4 5">
    <name type="scientific">Populus trichocarpa</name>
    <name type="common">Western balsam poplar</name>
    <name type="synonym">Populus balsamifera subsp. trichocarpa</name>
    <dbReference type="NCBI Taxonomy" id="3694"/>
    <lineage>
        <taxon>Eukaryota</taxon>
        <taxon>Viridiplantae</taxon>
        <taxon>Streptophyta</taxon>
        <taxon>Embryophyta</taxon>
        <taxon>Tracheophyta</taxon>
        <taxon>Spermatophyta</taxon>
        <taxon>Magnoliopsida</taxon>
        <taxon>eudicotyledons</taxon>
        <taxon>Gunneridae</taxon>
        <taxon>Pentapetalae</taxon>
        <taxon>rosids</taxon>
        <taxon>fabids</taxon>
        <taxon>Malpighiales</taxon>
        <taxon>Salicaceae</taxon>
        <taxon>Saliceae</taxon>
        <taxon>Populus</taxon>
    </lineage>
</organism>
<name>U5GLG3_POPTR</name>
<dbReference type="AlphaFoldDB" id="U5GLG3"/>
<evidence type="ECO:0000256" key="2">
    <source>
        <dbReference type="RuleBase" id="RU367036"/>
    </source>
</evidence>
<evidence type="ECO:0000256" key="1">
    <source>
        <dbReference type="PIRSR" id="PIRSR639126-1"/>
    </source>
</evidence>
<proteinExistence type="inferred from homology"/>
<dbReference type="Gene3D" id="3.10.490.10">
    <property type="entry name" value="Gamma-glutamyl cyclotransferase-like"/>
    <property type="match status" value="1"/>
</dbReference>
<dbReference type="GO" id="GO:0061929">
    <property type="term" value="F:gamma-glutamylaminecyclotransferase activity"/>
    <property type="evidence" value="ECO:0007669"/>
    <property type="project" value="InterPro"/>
</dbReference>
<gene>
    <name evidence="4" type="ORF">POPTR_004G139300</name>
</gene>
<dbReference type="eggNOG" id="KOG4450">
    <property type="taxonomic scope" value="Eukaryota"/>
</dbReference>